<sequence>MSTQNKTAAFHLFHSWVGWRIPEYSTLTAYATQEYGLFLPEDKQKARAILLNKKFVMYRPFEIAQYLATGGALDINDPQDGIKVYGWIMEHLANWIKHIETPQLIPQPIPIVGLREFNVLANKLFPVANRYGYFKKPEATMADAVASLFGEVKLTQQQHRFNDTLIKRIEAGYRKRGGNR</sequence>
<name>A0A1B2ID24_9CAUD</name>
<proteinExistence type="predicted"/>
<dbReference type="KEGG" id="vg:29069199"/>
<organism evidence="1 2">
    <name type="scientific">Erwinia phage vB_EamM_Huxley</name>
    <dbReference type="NCBI Taxonomy" id="1883373"/>
    <lineage>
        <taxon>Viruses</taxon>
        <taxon>Duplodnaviria</taxon>
        <taxon>Heunggongvirae</taxon>
        <taxon>Uroviricota</taxon>
        <taxon>Caudoviricetes</taxon>
        <taxon>Chimalliviridae</taxon>
        <taxon>Machinavirus</taxon>
        <taxon>Machinavirus machina</taxon>
    </lineage>
</organism>
<evidence type="ECO:0000313" key="1">
    <source>
        <dbReference type="EMBL" id="ANZ49159.1"/>
    </source>
</evidence>
<dbReference type="GeneID" id="29069199"/>
<accession>A0A1B2ID24</accession>
<dbReference type="EMBL" id="KX397368">
    <property type="protein sequence ID" value="ANZ49159.1"/>
    <property type="molecule type" value="Genomic_DNA"/>
</dbReference>
<evidence type="ECO:0000313" key="2">
    <source>
        <dbReference type="Proteomes" id="UP000203302"/>
    </source>
</evidence>
<protein>
    <submittedName>
        <fullName evidence="1">Uncharacterized protein</fullName>
    </submittedName>
</protein>
<reference evidence="2" key="1">
    <citation type="submission" date="2016-06" db="EMBL/GenBank/DDBJ databases">
        <authorList>
            <person name="Berg J.A."/>
            <person name="Grossarth S.E."/>
            <person name="Jarvis T.M."/>
            <person name="Merrill B.D."/>
            <person name="Breakwell D.P."/>
            <person name="Hope S."/>
            <person name="Grose J.H."/>
        </authorList>
    </citation>
    <scope>NUCLEOTIDE SEQUENCE [LARGE SCALE GENOMIC DNA]</scope>
</reference>
<gene>
    <name evidence="1" type="ORF">HUXLEY_77</name>
</gene>
<dbReference type="OrthoDB" id="12185at10239"/>
<dbReference type="Proteomes" id="UP000203302">
    <property type="component" value="Segment"/>
</dbReference>
<dbReference type="RefSeq" id="YP_009293045.1">
    <property type="nucleotide sequence ID" value="NC_031127.1"/>
</dbReference>